<dbReference type="EMBL" id="AJWY01000574">
    <property type="protein sequence ID" value="EKC80984.1"/>
    <property type="molecule type" value="Genomic_DNA"/>
</dbReference>
<dbReference type="Gene3D" id="3.80.30.20">
    <property type="entry name" value="tm_1862 like domain"/>
    <property type="match status" value="1"/>
</dbReference>
<protein>
    <submittedName>
        <fullName evidence="2">MiaB-like tRNA modifying enzyme</fullName>
    </submittedName>
</protein>
<dbReference type="InterPro" id="IPR023404">
    <property type="entry name" value="rSAM_horseshoe"/>
</dbReference>
<dbReference type="GO" id="GO:0035597">
    <property type="term" value="F:tRNA-2-methylthio-N(6)-dimethylallyladenosine(37) synthase activity"/>
    <property type="evidence" value="ECO:0007669"/>
    <property type="project" value="TreeGrafter"/>
</dbReference>
<name>K1UL69_9ZZZZ</name>
<dbReference type="PROSITE" id="PS51918">
    <property type="entry name" value="RADICAL_SAM"/>
    <property type="match status" value="1"/>
</dbReference>
<dbReference type="Pfam" id="PF04055">
    <property type="entry name" value="Radical_SAM"/>
    <property type="match status" value="1"/>
</dbReference>
<dbReference type="AlphaFoldDB" id="K1UL69"/>
<proteinExistence type="predicted"/>
<accession>K1UL69</accession>
<feature type="domain" description="Radical SAM core" evidence="1">
    <location>
        <begin position="1"/>
        <end position="101"/>
    </location>
</feature>
<dbReference type="SUPFAM" id="SSF102114">
    <property type="entry name" value="Radical SAM enzymes"/>
    <property type="match status" value="1"/>
</dbReference>
<dbReference type="GO" id="GO:0051539">
    <property type="term" value="F:4 iron, 4 sulfur cluster binding"/>
    <property type="evidence" value="ECO:0007669"/>
    <property type="project" value="TreeGrafter"/>
</dbReference>
<dbReference type="PANTHER" id="PTHR43020">
    <property type="entry name" value="CDK5 REGULATORY SUBUNIT-ASSOCIATED PROTEIN 1"/>
    <property type="match status" value="1"/>
</dbReference>
<dbReference type="InterPro" id="IPR007197">
    <property type="entry name" value="rSAM"/>
</dbReference>
<reference evidence="2" key="1">
    <citation type="journal article" date="2013" name="Environ. Microbiol.">
        <title>Microbiota from the distal guts of lean and obese adolescents exhibit partial functional redundancy besides clear differences in community structure.</title>
        <authorList>
            <person name="Ferrer M."/>
            <person name="Ruiz A."/>
            <person name="Lanza F."/>
            <person name="Haange S.B."/>
            <person name="Oberbach A."/>
            <person name="Till H."/>
            <person name="Bargiela R."/>
            <person name="Campoy C."/>
            <person name="Segura M.T."/>
            <person name="Richter M."/>
            <person name="von Bergen M."/>
            <person name="Seifert J."/>
            <person name="Suarez A."/>
        </authorList>
    </citation>
    <scope>NUCLEOTIDE SEQUENCE</scope>
</reference>
<feature type="non-terminal residue" evidence="2">
    <location>
        <position position="167"/>
    </location>
</feature>
<organism evidence="2">
    <name type="scientific">human gut metagenome</name>
    <dbReference type="NCBI Taxonomy" id="408170"/>
    <lineage>
        <taxon>unclassified sequences</taxon>
        <taxon>metagenomes</taxon>
        <taxon>organismal metagenomes</taxon>
    </lineage>
</organism>
<sequence>MNRKYTSEEYEESVALLRKVFDHPAITTDVIVGFPGETEEEFAQTVGFLDRIQFFEMHIFKYSKRAGTRAAVMSHQVPDPVKTTRSAELLAMEKEQSKQFRTHYVGREAEVLLEETKEIGGTEYLLGHTRDYVKLAVSVKENKKNVSKYRDMRQGTGVLTDEILLLS</sequence>
<dbReference type="PANTHER" id="PTHR43020:SF2">
    <property type="entry name" value="MITOCHONDRIAL TRNA METHYLTHIOTRANSFERASE CDK5RAP1"/>
    <property type="match status" value="1"/>
</dbReference>
<evidence type="ECO:0000313" key="2">
    <source>
        <dbReference type="EMBL" id="EKC80984.1"/>
    </source>
</evidence>
<dbReference type="InterPro" id="IPR058240">
    <property type="entry name" value="rSAM_sf"/>
</dbReference>
<comment type="caution">
    <text evidence="2">The sequence shown here is derived from an EMBL/GenBank/DDBJ whole genome shotgun (WGS) entry which is preliminary data.</text>
</comment>
<evidence type="ECO:0000259" key="1">
    <source>
        <dbReference type="PROSITE" id="PS51918"/>
    </source>
</evidence>
<gene>
    <name evidence="2" type="ORF">LEA_00814</name>
</gene>
<dbReference type="GO" id="GO:0005829">
    <property type="term" value="C:cytosol"/>
    <property type="evidence" value="ECO:0007669"/>
    <property type="project" value="TreeGrafter"/>
</dbReference>